<organism evidence="1 2">
    <name type="scientific">Chondrus crispus</name>
    <name type="common">Carrageen Irish moss</name>
    <name type="synonym">Polymorpha crispa</name>
    <dbReference type="NCBI Taxonomy" id="2769"/>
    <lineage>
        <taxon>Eukaryota</taxon>
        <taxon>Rhodophyta</taxon>
        <taxon>Florideophyceae</taxon>
        <taxon>Rhodymeniophycidae</taxon>
        <taxon>Gigartinales</taxon>
        <taxon>Gigartinaceae</taxon>
        <taxon>Chondrus</taxon>
    </lineage>
</organism>
<dbReference type="KEGG" id="ccp:CHC_T00007635001"/>
<gene>
    <name evidence="1" type="ORF">CHC_T00007635001</name>
</gene>
<evidence type="ECO:0000313" key="2">
    <source>
        <dbReference type="Proteomes" id="UP000012073"/>
    </source>
</evidence>
<accession>R7QSE0</accession>
<keyword evidence="2" id="KW-1185">Reference proteome</keyword>
<dbReference type="Gramene" id="CDF41019">
    <property type="protein sequence ID" value="CDF41019"/>
    <property type="gene ID" value="CHC_T00007635001"/>
</dbReference>
<proteinExistence type="predicted"/>
<dbReference type="EMBL" id="HG002301">
    <property type="protein sequence ID" value="CDF41019.1"/>
    <property type="molecule type" value="Genomic_DNA"/>
</dbReference>
<sequence>MHVNVYLRGKGSSSNILAFKCCMMKNSRCPLCVQMIPVCSLWDVGMPLA</sequence>
<protein>
    <submittedName>
        <fullName evidence="1">Uncharacterized protein</fullName>
    </submittedName>
</protein>
<name>R7QSE0_CHOCR</name>
<evidence type="ECO:0000313" key="1">
    <source>
        <dbReference type="EMBL" id="CDF41019.1"/>
    </source>
</evidence>
<dbReference type="AlphaFoldDB" id="R7QSE0"/>
<dbReference type="GeneID" id="17319031"/>
<reference evidence="2" key="1">
    <citation type="journal article" date="2013" name="Proc. Natl. Acad. Sci. U.S.A.">
        <title>Genome structure and metabolic features in the red seaweed Chondrus crispus shed light on evolution of the Archaeplastida.</title>
        <authorList>
            <person name="Collen J."/>
            <person name="Porcel B."/>
            <person name="Carre W."/>
            <person name="Ball S.G."/>
            <person name="Chaparro C."/>
            <person name="Tonon T."/>
            <person name="Barbeyron T."/>
            <person name="Michel G."/>
            <person name="Noel B."/>
            <person name="Valentin K."/>
            <person name="Elias M."/>
            <person name="Artiguenave F."/>
            <person name="Arun A."/>
            <person name="Aury J.M."/>
            <person name="Barbosa-Neto J.F."/>
            <person name="Bothwell J.H."/>
            <person name="Bouget F.Y."/>
            <person name="Brillet L."/>
            <person name="Cabello-Hurtado F."/>
            <person name="Capella-Gutierrez S."/>
            <person name="Charrier B."/>
            <person name="Cladiere L."/>
            <person name="Cock J.M."/>
            <person name="Coelho S.M."/>
            <person name="Colleoni C."/>
            <person name="Czjzek M."/>
            <person name="Da Silva C."/>
            <person name="Delage L."/>
            <person name="Denoeud F."/>
            <person name="Deschamps P."/>
            <person name="Dittami S.M."/>
            <person name="Gabaldon T."/>
            <person name="Gachon C.M."/>
            <person name="Groisillier A."/>
            <person name="Herve C."/>
            <person name="Jabbari K."/>
            <person name="Katinka M."/>
            <person name="Kloareg B."/>
            <person name="Kowalczyk N."/>
            <person name="Labadie K."/>
            <person name="Leblanc C."/>
            <person name="Lopez P.J."/>
            <person name="McLachlan D.H."/>
            <person name="Meslet-Cladiere L."/>
            <person name="Moustafa A."/>
            <person name="Nehr Z."/>
            <person name="Nyvall Collen P."/>
            <person name="Panaud O."/>
            <person name="Partensky F."/>
            <person name="Poulain J."/>
            <person name="Rensing S.A."/>
            <person name="Rousvoal S."/>
            <person name="Samson G."/>
            <person name="Symeonidi A."/>
            <person name="Weissenbach J."/>
            <person name="Zambounis A."/>
            <person name="Wincker P."/>
            <person name="Boyen C."/>
        </authorList>
    </citation>
    <scope>NUCLEOTIDE SEQUENCE [LARGE SCALE GENOMIC DNA]</scope>
    <source>
        <strain evidence="2">cv. Stackhouse</strain>
    </source>
</reference>
<dbReference type="RefSeq" id="XP_005711313.1">
    <property type="nucleotide sequence ID" value="XM_005711256.1"/>
</dbReference>
<dbReference type="Proteomes" id="UP000012073">
    <property type="component" value="Unassembled WGS sequence"/>
</dbReference>